<dbReference type="PRINTS" id="PR00411">
    <property type="entry name" value="PNDRDTASEI"/>
</dbReference>
<evidence type="ECO:0000256" key="10">
    <source>
        <dbReference type="RuleBase" id="RU003692"/>
    </source>
</evidence>
<evidence type="ECO:0000313" key="14">
    <source>
        <dbReference type="Proteomes" id="UP001356308"/>
    </source>
</evidence>
<dbReference type="EC" id="1.8.1.4" evidence="2 10"/>
<keyword evidence="14" id="KW-1185">Reference proteome</keyword>
<dbReference type="PRINTS" id="PR00368">
    <property type="entry name" value="FADPNR"/>
</dbReference>
<reference evidence="13 14" key="1">
    <citation type="submission" date="2024-01" db="EMBL/GenBank/DDBJ databases">
        <title>Maribacter spp. originated from different algae showed divergent polysaccharides utilization ability.</title>
        <authorList>
            <person name="Wang H."/>
            <person name="Wu Y."/>
        </authorList>
    </citation>
    <scope>NUCLEOTIDE SEQUENCE [LARGE SCALE GENOMIC DNA]</scope>
    <source>
        <strain evidence="13 14">PR1</strain>
    </source>
</reference>
<dbReference type="InterPro" id="IPR050151">
    <property type="entry name" value="Class-I_Pyr_Nuc-Dis_Oxidored"/>
</dbReference>
<dbReference type="Gene3D" id="3.30.390.30">
    <property type="match status" value="1"/>
</dbReference>
<sequence>MNQYDVAIIGSGPGGYVSAIRCAQLGMKTAIIEKYSTLGGTCLNVGCIPSKALLDSSHHYEDAVKHFEEHGIEIPGEIKINLEQMIARKQGVVDQTTKGIQFLMDKNKIDVFEGVGSIKDATHVAIKKSDGKTETIEAKNIVIATGSKPSSLPFIDIDKERIITSTEALKLKEIPKHMIVIGGGVIGLELGQVYKRLGADVTVVEYMDRIIPGMDGALSKELMKVLKKQKVKFALSHKVKSVERKGDKVTVKADDKKGIEVVFEGDYCLVSVGRRPYTEGLNLEAAGVKMDDRGRVEVDGHLKTNVDNIYAIGDVVKGAMLAHKAEEEGTLVAEQIAGQKPHIDYNLIPGVVYTWPEVAAVGKTEEELKEAGVEYKSGQFPMRALGRARASMDIDGFVKILADKKTDEVLGVHMIGARCADLITEAVTAMEFRASAEDISRMSHAHPTYAEAVKEAALAATDDRALHI</sequence>
<evidence type="ECO:0000256" key="2">
    <source>
        <dbReference type="ARBA" id="ARBA00012608"/>
    </source>
</evidence>
<keyword evidence="8 10" id="KW-0676">Redox-active center</keyword>
<dbReference type="Pfam" id="PF02852">
    <property type="entry name" value="Pyr_redox_dim"/>
    <property type="match status" value="1"/>
</dbReference>
<dbReference type="EMBL" id="JAZDDG010000006">
    <property type="protein sequence ID" value="MEE1977045.1"/>
    <property type="molecule type" value="Genomic_DNA"/>
</dbReference>
<feature type="domain" description="Pyridine nucleotide-disulphide oxidoreductase dimerisation" evidence="11">
    <location>
        <begin position="348"/>
        <end position="457"/>
    </location>
</feature>
<organism evidence="13 14">
    <name type="scientific">Maribacter cobaltidurans</name>
    <dbReference type="NCBI Taxonomy" id="1178778"/>
    <lineage>
        <taxon>Bacteria</taxon>
        <taxon>Pseudomonadati</taxon>
        <taxon>Bacteroidota</taxon>
        <taxon>Flavobacteriia</taxon>
        <taxon>Flavobacteriales</taxon>
        <taxon>Flavobacteriaceae</taxon>
        <taxon>Maribacter</taxon>
    </lineage>
</organism>
<dbReference type="PANTHER" id="PTHR22912">
    <property type="entry name" value="DISULFIDE OXIDOREDUCTASE"/>
    <property type="match status" value="1"/>
</dbReference>
<evidence type="ECO:0000256" key="9">
    <source>
        <dbReference type="ARBA" id="ARBA00049187"/>
    </source>
</evidence>
<dbReference type="InterPro" id="IPR006258">
    <property type="entry name" value="Lipoamide_DH"/>
</dbReference>
<dbReference type="PIRSF" id="PIRSF000350">
    <property type="entry name" value="Mercury_reductase_MerA"/>
    <property type="match status" value="1"/>
</dbReference>
<dbReference type="PANTHER" id="PTHR22912:SF151">
    <property type="entry name" value="DIHYDROLIPOYL DEHYDROGENASE, MITOCHONDRIAL"/>
    <property type="match status" value="1"/>
</dbReference>
<proteinExistence type="inferred from homology"/>
<dbReference type="InterPro" id="IPR036188">
    <property type="entry name" value="FAD/NAD-bd_sf"/>
</dbReference>
<evidence type="ECO:0000256" key="7">
    <source>
        <dbReference type="ARBA" id="ARBA00023157"/>
    </source>
</evidence>
<keyword evidence="4 10" id="KW-0274">FAD</keyword>
<evidence type="ECO:0000256" key="5">
    <source>
        <dbReference type="ARBA" id="ARBA00023002"/>
    </source>
</evidence>
<dbReference type="SUPFAM" id="SSF55424">
    <property type="entry name" value="FAD/NAD-linked reductases, dimerisation (C-terminal) domain"/>
    <property type="match status" value="1"/>
</dbReference>
<evidence type="ECO:0000256" key="1">
    <source>
        <dbReference type="ARBA" id="ARBA00007532"/>
    </source>
</evidence>
<evidence type="ECO:0000256" key="6">
    <source>
        <dbReference type="ARBA" id="ARBA00023027"/>
    </source>
</evidence>
<evidence type="ECO:0000256" key="8">
    <source>
        <dbReference type="ARBA" id="ARBA00023284"/>
    </source>
</evidence>
<keyword evidence="3 10" id="KW-0285">Flavoprotein</keyword>
<keyword evidence="5 10" id="KW-0560">Oxidoreductase</keyword>
<dbReference type="SUPFAM" id="SSF51905">
    <property type="entry name" value="FAD/NAD(P)-binding domain"/>
    <property type="match status" value="1"/>
</dbReference>
<keyword evidence="6 10" id="KW-0520">NAD</keyword>
<accession>A0ABU7IVM5</accession>
<comment type="caution">
    <text evidence="13">The sequence shown here is derived from an EMBL/GenBank/DDBJ whole genome shotgun (WGS) entry which is preliminary data.</text>
</comment>
<evidence type="ECO:0000256" key="3">
    <source>
        <dbReference type="ARBA" id="ARBA00022630"/>
    </source>
</evidence>
<evidence type="ECO:0000259" key="12">
    <source>
        <dbReference type="Pfam" id="PF07992"/>
    </source>
</evidence>
<keyword evidence="7" id="KW-1015">Disulfide bond</keyword>
<dbReference type="RefSeq" id="WP_272651740.1">
    <property type="nucleotide sequence ID" value="NZ_JAZDDG010000006.1"/>
</dbReference>
<dbReference type="InterPro" id="IPR004099">
    <property type="entry name" value="Pyr_nucl-diS_OxRdtase_dimer"/>
</dbReference>
<dbReference type="InterPro" id="IPR016156">
    <property type="entry name" value="FAD/NAD-linked_Rdtase_dimer_sf"/>
</dbReference>
<dbReference type="PROSITE" id="PS00076">
    <property type="entry name" value="PYRIDINE_REDOX_1"/>
    <property type="match status" value="1"/>
</dbReference>
<evidence type="ECO:0000256" key="4">
    <source>
        <dbReference type="ARBA" id="ARBA00022827"/>
    </source>
</evidence>
<protein>
    <recommendedName>
        <fullName evidence="2 10">Dihydrolipoyl dehydrogenase</fullName>
        <ecNumber evidence="2 10">1.8.1.4</ecNumber>
    </recommendedName>
</protein>
<comment type="similarity">
    <text evidence="1 10">Belongs to the class-I pyridine nucleotide-disulfide oxidoreductase family.</text>
</comment>
<comment type="miscellaneous">
    <text evidence="10">The active site is a redox-active disulfide bond.</text>
</comment>
<name>A0ABU7IVM5_9FLAO</name>
<dbReference type="GO" id="GO:0004148">
    <property type="term" value="F:dihydrolipoyl dehydrogenase (NADH) activity"/>
    <property type="evidence" value="ECO:0007669"/>
    <property type="project" value="UniProtKB-EC"/>
</dbReference>
<dbReference type="InterPro" id="IPR012999">
    <property type="entry name" value="Pyr_OxRdtase_I_AS"/>
</dbReference>
<dbReference type="Gene3D" id="3.50.50.60">
    <property type="entry name" value="FAD/NAD(P)-binding domain"/>
    <property type="match status" value="2"/>
</dbReference>
<gene>
    <name evidence="13" type="primary">lpdA</name>
    <name evidence="13" type="ORF">V1I91_13240</name>
</gene>
<feature type="domain" description="FAD/NAD(P)-binding" evidence="12">
    <location>
        <begin position="4"/>
        <end position="329"/>
    </location>
</feature>
<evidence type="ECO:0000259" key="11">
    <source>
        <dbReference type="Pfam" id="PF02852"/>
    </source>
</evidence>
<dbReference type="Proteomes" id="UP001356308">
    <property type="component" value="Unassembled WGS sequence"/>
</dbReference>
<dbReference type="InterPro" id="IPR001100">
    <property type="entry name" value="Pyr_nuc-diS_OxRdtase"/>
</dbReference>
<dbReference type="InterPro" id="IPR023753">
    <property type="entry name" value="FAD/NAD-binding_dom"/>
</dbReference>
<dbReference type="Pfam" id="PF07992">
    <property type="entry name" value="Pyr_redox_2"/>
    <property type="match status" value="1"/>
</dbReference>
<comment type="catalytic activity">
    <reaction evidence="9 10">
        <text>N(6)-[(R)-dihydrolipoyl]-L-lysyl-[protein] + NAD(+) = N(6)-[(R)-lipoyl]-L-lysyl-[protein] + NADH + H(+)</text>
        <dbReference type="Rhea" id="RHEA:15045"/>
        <dbReference type="Rhea" id="RHEA-COMP:10474"/>
        <dbReference type="Rhea" id="RHEA-COMP:10475"/>
        <dbReference type="ChEBI" id="CHEBI:15378"/>
        <dbReference type="ChEBI" id="CHEBI:57540"/>
        <dbReference type="ChEBI" id="CHEBI:57945"/>
        <dbReference type="ChEBI" id="CHEBI:83099"/>
        <dbReference type="ChEBI" id="CHEBI:83100"/>
        <dbReference type="EC" id="1.8.1.4"/>
    </reaction>
</comment>
<dbReference type="NCBIfam" id="TIGR01350">
    <property type="entry name" value="lipoamide_DH"/>
    <property type="match status" value="1"/>
</dbReference>
<comment type="cofactor">
    <cofactor evidence="10">
        <name>FAD</name>
        <dbReference type="ChEBI" id="CHEBI:57692"/>
    </cofactor>
    <text evidence="10">Binds 1 FAD per subunit.</text>
</comment>
<evidence type="ECO:0000313" key="13">
    <source>
        <dbReference type="EMBL" id="MEE1977045.1"/>
    </source>
</evidence>